<evidence type="ECO:0000256" key="4">
    <source>
        <dbReference type="ARBA" id="ARBA00022729"/>
    </source>
</evidence>
<dbReference type="GO" id="GO:0043190">
    <property type="term" value="C:ATP-binding cassette (ABC) transporter complex"/>
    <property type="evidence" value="ECO:0007669"/>
    <property type="project" value="InterPro"/>
</dbReference>
<dbReference type="InterPro" id="IPR030678">
    <property type="entry name" value="Peptide/Ni-bd"/>
</dbReference>
<evidence type="ECO:0000259" key="5">
    <source>
        <dbReference type="Pfam" id="PF00496"/>
    </source>
</evidence>
<evidence type="ECO:0000313" key="7">
    <source>
        <dbReference type="Proteomes" id="UP000230407"/>
    </source>
</evidence>
<protein>
    <submittedName>
        <fullName evidence="6">Peptide-binding protein</fullName>
    </submittedName>
</protein>
<keyword evidence="4" id="KW-0732">Signal</keyword>
<proteinExistence type="inferred from homology"/>
<gene>
    <name evidence="6" type="ORF">CUT44_27020</name>
</gene>
<evidence type="ECO:0000256" key="1">
    <source>
        <dbReference type="ARBA" id="ARBA00004196"/>
    </source>
</evidence>
<dbReference type="AlphaFoldDB" id="A0A2M8LS90"/>
<dbReference type="PANTHER" id="PTHR30290">
    <property type="entry name" value="PERIPLASMIC BINDING COMPONENT OF ABC TRANSPORTER"/>
    <property type="match status" value="1"/>
</dbReference>
<name>A0A2M8LS90_9ACTN</name>
<keyword evidence="3" id="KW-0813">Transport</keyword>
<dbReference type="PANTHER" id="PTHR30290:SF10">
    <property type="entry name" value="PERIPLASMIC OLIGOPEPTIDE-BINDING PROTEIN-RELATED"/>
    <property type="match status" value="1"/>
</dbReference>
<dbReference type="InterPro" id="IPR039424">
    <property type="entry name" value="SBP_5"/>
</dbReference>
<dbReference type="InterPro" id="IPR000914">
    <property type="entry name" value="SBP_5_dom"/>
</dbReference>
<evidence type="ECO:0000313" key="6">
    <source>
        <dbReference type="EMBL" id="PJE94804.1"/>
    </source>
</evidence>
<comment type="subcellular location">
    <subcellularLocation>
        <location evidence="1">Cell envelope</location>
    </subcellularLocation>
</comment>
<dbReference type="PIRSF" id="PIRSF002741">
    <property type="entry name" value="MppA"/>
    <property type="match status" value="1"/>
</dbReference>
<dbReference type="RefSeq" id="WP_100204584.1">
    <property type="nucleotide sequence ID" value="NZ_PGGW01000068.1"/>
</dbReference>
<dbReference type="Pfam" id="PF00496">
    <property type="entry name" value="SBP_bac_5"/>
    <property type="match status" value="1"/>
</dbReference>
<dbReference type="SUPFAM" id="SSF53850">
    <property type="entry name" value="Periplasmic binding protein-like II"/>
    <property type="match status" value="1"/>
</dbReference>
<comment type="caution">
    <text evidence="6">The sequence shown here is derived from an EMBL/GenBank/DDBJ whole genome shotgun (WGS) entry which is preliminary data.</text>
</comment>
<dbReference type="GO" id="GO:0030313">
    <property type="term" value="C:cell envelope"/>
    <property type="evidence" value="ECO:0007669"/>
    <property type="project" value="UniProtKB-SubCell"/>
</dbReference>
<evidence type="ECO:0000256" key="2">
    <source>
        <dbReference type="ARBA" id="ARBA00005695"/>
    </source>
</evidence>
<dbReference type="GO" id="GO:0015833">
    <property type="term" value="P:peptide transport"/>
    <property type="evidence" value="ECO:0007669"/>
    <property type="project" value="TreeGrafter"/>
</dbReference>
<comment type="similarity">
    <text evidence="2">Belongs to the bacterial solute-binding protein 5 family.</text>
</comment>
<evidence type="ECO:0000256" key="3">
    <source>
        <dbReference type="ARBA" id="ARBA00022448"/>
    </source>
</evidence>
<dbReference type="Gene3D" id="3.40.190.10">
    <property type="entry name" value="Periplasmic binding protein-like II"/>
    <property type="match status" value="1"/>
</dbReference>
<dbReference type="GO" id="GO:1904680">
    <property type="term" value="F:peptide transmembrane transporter activity"/>
    <property type="evidence" value="ECO:0007669"/>
    <property type="project" value="TreeGrafter"/>
</dbReference>
<organism evidence="6 7">
    <name type="scientific">Streptomyces carminius</name>
    <dbReference type="NCBI Taxonomy" id="2665496"/>
    <lineage>
        <taxon>Bacteria</taxon>
        <taxon>Bacillati</taxon>
        <taxon>Actinomycetota</taxon>
        <taxon>Actinomycetes</taxon>
        <taxon>Kitasatosporales</taxon>
        <taxon>Streptomycetaceae</taxon>
        <taxon>Streptomyces</taxon>
    </lineage>
</organism>
<dbReference type="Gene3D" id="3.10.105.10">
    <property type="entry name" value="Dipeptide-binding Protein, Domain 3"/>
    <property type="match status" value="1"/>
</dbReference>
<reference evidence="6 7" key="1">
    <citation type="submission" date="2017-11" db="EMBL/GenBank/DDBJ databases">
        <title>Streptomyces carmine sp. nov., a novel actinomycete isolated from Sophora alopecuroides in Xinjiang, China.</title>
        <authorList>
            <person name="Wang Y."/>
            <person name="Luo X."/>
            <person name="Wan C."/>
            <person name="Zhang L."/>
        </authorList>
    </citation>
    <scope>NUCLEOTIDE SEQUENCE [LARGE SCALE GENOMIC DNA]</scope>
    <source>
        <strain evidence="6 7">TRM SA0054</strain>
    </source>
</reference>
<dbReference type="Proteomes" id="UP000230407">
    <property type="component" value="Unassembled WGS sequence"/>
</dbReference>
<accession>A0A2M8LS90</accession>
<feature type="domain" description="Solute-binding protein family 5" evidence="5">
    <location>
        <begin position="82"/>
        <end position="440"/>
    </location>
</feature>
<keyword evidence="7" id="KW-1185">Reference proteome</keyword>
<dbReference type="EMBL" id="PGGW01000068">
    <property type="protein sequence ID" value="PJE94804.1"/>
    <property type="molecule type" value="Genomic_DNA"/>
</dbReference>
<sequence length="522" mass="57235">MGAADSKRAVWAGVIAGALVITGVSGWAVNQQSGTEQRLITVGTTDRVTSVDPAGAHDPGSWRLISNVFQSLMTFTPGSAQPAPDAAEQCRFTNSSLMRYSCTLRRGLEFSDGSPLTAQDVKHSFDRVLKINHPRGPARVLDTLKEVRVVDGKVEFWLKSPDATFPYKIAGGAGAIVPDEVYPADALLSGNRAVGSGPYVLQSYDPGSAARLAPNGKYRGMLEDRPAHMVLVRYYDRPTELLGAWREKLIDVSTGQLPPEEAAEIKPTDEGIRVYEQSGLGIRSLAFNHRPGSPTAELPVRRAVASLVSRTALAGGVHRHMVEPLYSLIPQGVNGHGAPFHERYGDPDADAAREFLAEAGITEPVRFEIAHSGDAAAAEDAETLRLQLDASGLFRVTVRKYEEEEFRQGVAEGEFDAHLADWFPDFPEADAYTTPLVGTDGVHRTGYGDKEIDKAIDRTRRSYDRTAVIEEFERIDRKAATEVPLLPLWQEKEHVVSKDDISGVQYLTDNSGVWRLWELDRF</sequence>
<dbReference type="GO" id="GO:0042597">
    <property type="term" value="C:periplasmic space"/>
    <property type="evidence" value="ECO:0007669"/>
    <property type="project" value="UniProtKB-ARBA"/>
</dbReference>